<keyword evidence="3" id="KW-0282">Flagellum</keyword>
<accession>A0A8B4Q851</accession>
<dbReference type="Proteomes" id="UP000254330">
    <property type="component" value="Unassembled WGS sequence"/>
</dbReference>
<reference evidence="4 6" key="2">
    <citation type="submission" date="2019-03" db="EMBL/GenBank/DDBJ databases">
        <title>Genomic Encyclopedia of Type Strains, Phase IV (KMG-IV): sequencing the most valuable type-strain genomes for metagenomic binning, comparative biology and taxonomic classification.</title>
        <authorList>
            <person name="Goeker M."/>
        </authorList>
    </citation>
    <scope>NUCLEOTIDE SEQUENCE [LARGE SCALE GENOMIC DNA]</scope>
    <source>
        <strain evidence="4 6">DSM 20580</strain>
    </source>
</reference>
<protein>
    <submittedName>
        <fullName evidence="3">Flagellar hook-length control protein FliK</fullName>
    </submittedName>
</protein>
<dbReference type="AlphaFoldDB" id="A0A8B4Q851"/>
<keyword evidence="3" id="KW-0966">Cell projection</keyword>
<feature type="compositionally biased region" description="Low complexity" evidence="1">
    <location>
        <begin position="389"/>
        <end position="399"/>
    </location>
</feature>
<comment type="caution">
    <text evidence="3">The sequence shown here is derived from an EMBL/GenBank/DDBJ whole genome shotgun (WGS) entry which is preliminary data.</text>
</comment>
<keyword evidence="3" id="KW-0969">Cilium</keyword>
<dbReference type="Pfam" id="PF02120">
    <property type="entry name" value="Flg_hook"/>
    <property type="match status" value="1"/>
</dbReference>
<dbReference type="EMBL" id="SNZG01000005">
    <property type="protein sequence ID" value="TDR41772.1"/>
    <property type="molecule type" value="Genomic_DNA"/>
</dbReference>
<gene>
    <name evidence="4" type="ORF">DFR61_10511</name>
    <name evidence="3" type="ORF">NCTC10597_00753</name>
</gene>
<evidence type="ECO:0000313" key="5">
    <source>
        <dbReference type="Proteomes" id="UP000254330"/>
    </source>
</evidence>
<dbReference type="RefSeq" id="WP_109350582.1">
    <property type="nucleotide sequence ID" value="NZ_BJUE01000018.1"/>
</dbReference>
<dbReference type="OrthoDB" id="2112988at2"/>
<evidence type="ECO:0000256" key="1">
    <source>
        <dbReference type="SAM" id="MobiDB-lite"/>
    </source>
</evidence>
<dbReference type="InterPro" id="IPR021136">
    <property type="entry name" value="Flagellar_hook_control-like_C"/>
</dbReference>
<evidence type="ECO:0000313" key="6">
    <source>
        <dbReference type="Proteomes" id="UP000294641"/>
    </source>
</evidence>
<dbReference type="EMBL" id="UGNP01000001">
    <property type="protein sequence ID" value="STX09083.1"/>
    <property type="molecule type" value="Genomic_DNA"/>
</dbReference>
<feature type="domain" description="Flagellar hook-length control protein-like C-terminal" evidence="2">
    <location>
        <begin position="305"/>
        <end position="379"/>
    </location>
</feature>
<dbReference type="CDD" id="cd17470">
    <property type="entry name" value="T3SS_Flik_C"/>
    <property type="match status" value="1"/>
</dbReference>
<dbReference type="Proteomes" id="UP000294641">
    <property type="component" value="Unassembled WGS sequence"/>
</dbReference>
<sequence>MVTIVAVDNLSQPSKPTSTANSSTKNDVFANTLQQAQTATSKSDAKVEEQKVDSTVSEDTTSDKKTQPLTLEFLLPSAKVDEQKVNEEVVDFTALFQITDIQKLIVSMGGQPLAEGEQLSIENVAQALGMTEKELQSLVMKLTDQVAPTTNLWEALSQMDSKLNAVLQNIASAMKGHGDAKLTKQEAKSAIALLKVVELAGPKTDLLLKQELAVSQTKDWLATLATQAPVKSAQAESTLPFAKTLMKFQLNQTELTTQQATSVNSAQPTVAPKTTFTIVLPANATPQSQSAKFVEEFQNVMSRAQFASNAAGTRLLIKLYPENLGTIRIELVQKDGMLSAKILASNALGKQMLDSTLHQLKQGFTNQNIQLDRVDVAQALSEPSKGERSQQFGQQSSQQNHKEEDDQQASPEQLKSFDQLLAEMEES</sequence>
<proteinExistence type="predicted"/>
<evidence type="ECO:0000313" key="4">
    <source>
        <dbReference type="EMBL" id="TDR41772.1"/>
    </source>
</evidence>
<keyword evidence="6" id="KW-1185">Reference proteome</keyword>
<feature type="region of interest" description="Disordered" evidence="1">
    <location>
        <begin position="381"/>
        <end position="427"/>
    </location>
</feature>
<organism evidence="3 5">
    <name type="scientific">Kurthia zopfii</name>
    <dbReference type="NCBI Taxonomy" id="1650"/>
    <lineage>
        <taxon>Bacteria</taxon>
        <taxon>Bacillati</taxon>
        <taxon>Bacillota</taxon>
        <taxon>Bacilli</taxon>
        <taxon>Bacillales</taxon>
        <taxon>Caryophanaceae</taxon>
        <taxon>Kurthia</taxon>
    </lineage>
</organism>
<reference evidence="3 5" key="1">
    <citation type="submission" date="2018-06" db="EMBL/GenBank/DDBJ databases">
        <authorList>
            <consortium name="Pathogen Informatics"/>
            <person name="Doyle S."/>
        </authorList>
    </citation>
    <scope>NUCLEOTIDE SEQUENCE [LARGE SCALE GENOMIC DNA]</scope>
    <source>
        <strain evidence="3 5">NCTC10597</strain>
    </source>
</reference>
<name>A0A8B4Q851_9BACL</name>
<feature type="compositionally biased region" description="Polar residues" evidence="1">
    <location>
        <begin position="9"/>
        <end position="42"/>
    </location>
</feature>
<dbReference type="InterPro" id="IPR038610">
    <property type="entry name" value="FliK-like_C_sf"/>
</dbReference>
<feature type="region of interest" description="Disordered" evidence="1">
    <location>
        <begin position="7"/>
        <end position="65"/>
    </location>
</feature>
<dbReference type="Gene3D" id="3.30.750.140">
    <property type="match status" value="1"/>
</dbReference>
<evidence type="ECO:0000313" key="3">
    <source>
        <dbReference type="EMBL" id="STX09083.1"/>
    </source>
</evidence>
<evidence type="ECO:0000259" key="2">
    <source>
        <dbReference type="Pfam" id="PF02120"/>
    </source>
</evidence>
<feature type="compositionally biased region" description="Basic and acidic residues" evidence="1">
    <location>
        <begin position="43"/>
        <end position="52"/>
    </location>
</feature>